<dbReference type="AlphaFoldDB" id="A0A4Z1SN00"/>
<dbReference type="VEuPathDB" id="GiardiaDB:GMRT_12816"/>
<protein>
    <submittedName>
        <fullName evidence="2">Ankyrin repeat protein 1</fullName>
    </submittedName>
</protein>
<gene>
    <name evidence="2" type="ORF">GMRT_12816</name>
</gene>
<reference evidence="2 3" key="1">
    <citation type="submission" date="2019-05" db="EMBL/GenBank/DDBJ databases">
        <title>The compact genome of Giardia muris reveals important steps in the evolution of intestinal protozoan parasites.</title>
        <authorList>
            <person name="Xu F."/>
            <person name="Jimenez-Gonzalez A."/>
            <person name="Einarsson E."/>
            <person name="Astvaldsson A."/>
            <person name="Peirasmaki D."/>
            <person name="Eckmann L."/>
            <person name="Andersson J.O."/>
            <person name="Svard S.G."/>
            <person name="Jerlstrom-Hultqvist J."/>
        </authorList>
    </citation>
    <scope>NUCLEOTIDE SEQUENCE [LARGE SCALE GENOMIC DNA]</scope>
    <source>
        <strain evidence="2 3">Roberts-Thomson</strain>
    </source>
</reference>
<dbReference type="Proteomes" id="UP000315496">
    <property type="component" value="Chromosome 4"/>
</dbReference>
<dbReference type="SMART" id="SM00248">
    <property type="entry name" value="ANK"/>
    <property type="match status" value="9"/>
</dbReference>
<accession>A0A4Z1SN00</accession>
<evidence type="ECO:0000256" key="1">
    <source>
        <dbReference type="SAM" id="MobiDB-lite"/>
    </source>
</evidence>
<dbReference type="Pfam" id="PF12796">
    <property type="entry name" value="Ank_2"/>
    <property type="match status" value="3"/>
</dbReference>
<dbReference type="EMBL" id="VDLU01000004">
    <property type="protein sequence ID" value="TNJ27104.1"/>
    <property type="molecule type" value="Genomic_DNA"/>
</dbReference>
<dbReference type="PANTHER" id="PTHR24120:SF4">
    <property type="entry name" value="GH07239P"/>
    <property type="match status" value="1"/>
</dbReference>
<evidence type="ECO:0000313" key="3">
    <source>
        <dbReference type="Proteomes" id="UP000315496"/>
    </source>
</evidence>
<proteinExistence type="predicted"/>
<evidence type="ECO:0000313" key="2">
    <source>
        <dbReference type="EMBL" id="TNJ27104.1"/>
    </source>
</evidence>
<dbReference type="OrthoDB" id="20872at2759"/>
<keyword evidence="3" id="KW-1185">Reference proteome</keyword>
<dbReference type="InterPro" id="IPR002110">
    <property type="entry name" value="Ankyrin_rpt"/>
</dbReference>
<dbReference type="PANTHER" id="PTHR24120">
    <property type="entry name" value="GH07239P"/>
    <property type="match status" value="1"/>
</dbReference>
<feature type="region of interest" description="Disordered" evidence="1">
    <location>
        <begin position="255"/>
        <end position="275"/>
    </location>
</feature>
<dbReference type="SUPFAM" id="SSF48403">
    <property type="entry name" value="Ankyrin repeat"/>
    <property type="match status" value="1"/>
</dbReference>
<dbReference type="Gene3D" id="1.25.40.20">
    <property type="entry name" value="Ankyrin repeat-containing domain"/>
    <property type="match status" value="2"/>
</dbReference>
<comment type="caution">
    <text evidence="2">The sequence shown here is derived from an EMBL/GenBank/DDBJ whole genome shotgun (WGS) entry which is preliminary data.</text>
</comment>
<dbReference type="InterPro" id="IPR036770">
    <property type="entry name" value="Ankyrin_rpt-contain_sf"/>
</dbReference>
<sequence length="646" mass="69795">MAWFEAARRGDVVTLQSLVGAHAGSVDESGCTALMLAAQASQLEAVKALITREAGKVSKDGDTALSFAIAANFQAGCKLLAKREATLQVHGRSPLLLAVEAGDLAIVRIIWPYAHVQGVAGPSSRDLLEAAIKTNNLSIVKYVIRKGNLELTDLEAVMTKATGQMKALLQTLSDVLRTSTCPNCKLTNPLCFAALLAVHSGLSELKKSESYKEETPMDPTLTIQKLQAELELKDLRIQQLEAQIQRLQLNSTRTTHQEISMEYPEPSGGDSSHLEDLSTCNHEALRMSGRFTGGFGELTDEQCEEVAITVKGSPSPSANRSPGTGEGFIVSAIYAPQPGNGLPTVESKFCRSSPATLAASKPITPSVDNSVVIHLEAVDGIEIDQQRLGEMQSRTEVSNTSIEYVFLWLRVDQQTGELWGRIAEYALPIILSAVTDSDDELIAERMRRKALKYNLPPLQDAERLTPLMEAAIAGDVQACKDLLEKHGGATLGSGKTALMFAAEENQLACAEVLAPIEAGRVMHQGSQLAPVTALQFAALRNHHEICRLLVDREGGIGDRYGFTALMYAAANSCLESLRVLLPREKRLSTNHKFIVGEGFCALTVAAANDALEAVKLLYPAEHTVPRATARAIAYAEKNSCARFLRR</sequence>
<organism evidence="2 3">
    <name type="scientific">Giardia muris</name>
    <dbReference type="NCBI Taxonomy" id="5742"/>
    <lineage>
        <taxon>Eukaryota</taxon>
        <taxon>Metamonada</taxon>
        <taxon>Diplomonadida</taxon>
        <taxon>Hexamitidae</taxon>
        <taxon>Giardiinae</taxon>
        <taxon>Giardia</taxon>
    </lineage>
</organism>
<name>A0A4Z1SN00_GIAMU</name>